<dbReference type="PROSITE" id="PS00107">
    <property type="entry name" value="PROTEIN_KINASE_ATP"/>
    <property type="match status" value="1"/>
</dbReference>
<dbReference type="InterPro" id="IPR050122">
    <property type="entry name" value="RTK"/>
</dbReference>
<dbReference type="FunFam" id="1.10.510.10:FF:002448">
    <property type="match status" value="1"/>
</dbReference>
<dbReference type="InterPro" id="IPR011009">
    <property type="entry name" value="Kinase-like_dom_sf"/>
</dbReference>
<dbReference type="GO" id="GO:0004714">
    <property type="term" value="F:transmembrane receptor protein tyrosine kinase activity"/>
    <property type="evidence" value="ECO:0007669"/>
    <property type="project" value="UniProtKB-EC"/>
</dbReference>
<keyword evidence="5" id="KW-0677">Repeat</keyword>
<evidence type="ECO:0000256" key="9">
    <source>
        <dbReference type="ARBA" id="ARBA00023170"/>
    </source>
</evidence>
<dbReference type="Gene3D" id="3.30.200.20">
    <property type="entry name" value="Phosphorylase Kinase, domain 1"/>
    <property type="match status" value="1"/>
</dbReference>
<dbReference type="InterPro" id="IPR003961">
    <property type="entry name" value="FN3_dom"/>
</dbReference>
<evidence type="ECO:0000259" key="14">
    <source>
        <dbReference type="PROSITE" id="PS50011"/>
    </source>
</evidence>
<dbReference type="InterPro" id="IPR017441">
    <property type="entry name" value="Protein_kinase_ATP_BS"/>
</dbReference>
<dbReference type="PROSITE" id="PS50011">
    <property type="entry name" value="PROTEIN_KINASE_DOM"/>
    <property type="match status" value="1"/>
</dbReference>
<keyword evidence="7 13" id="KW-1133">Transmembrane helix</keyword>
<comment type="caution">
    <text evidence="16">The sequence shown here is derived from an EMBL/GenBank/DDBJ whole genome shotgun (WGS) entry which is preliminary data.</text>
</comment>
<dbReference type="PRINTS" id="PR00109">
    <property type="entry name" value="TYRKINASE"/>
</dbReference>
<dbReference type="Gene3D" id="1.10.510.10">
    <property type="entry name" value="Transferase(Phosphotransferase) domain 1"/>
    <property type="match status" value="1"/>
</dbReference>
<keyword evidence="9 16" id="KW-0675">Receptor</keyword>
<evidence type="ECO:0000256" key="10">
    <source>
        <dbReference type="ARBA" id="ARBA00023180"/>
    </source>
</evidence>
<reference evidence="16" key="1">
    <citation type="submission" date="2021-10" db="EMBL/GenBank/DDBJ databases">
        <title>Tropical sea cucumber genome reveals ecological adaptation and Cuvierian tubules defense mechanism.</title>
        <authorList>
            <person name="Chen T."/>
        </authorList>
    </citation>
    <scope>NUCLEOTIDE SEQUENCE</scope>
    <source>
        <strain evidence="16">Nanhai2018</strain>
        <tissue evidence="16">Muscle</tissue>
    </source>
</reference>
<dbReference type="EMBL" id="JAIZAY010000014">
    <property type="protein sequence ID" value="KAJ8029116.1"/>
    <property type="molecule type" value="Genomic_DNA"/>
</dbReference>
<dbReference type="PANTHER" id="PTHR24416:SF620">
    <property type="entry name" value="TYROSINE-PROTEIN KINASE RECEPTOR TORSO"/>
    <property type="match status" value="1"/>
</dbReference>
<dbReference type="CDD" id="cd00192">
    <property type="entry name" value="PTKc"/>
    <property type="match status" value="1"/>
</dbReference>
<feature type="domain" description="Protein kinase" evidence="14">
    <location>
        <begin position="401"/>
        <end position="674"/>
    </location>
</feature>
<evidence type="ECO:0000256" key="12">
    <source>
        <dbReference type="PROSITE-ProRule" id="PRU10141"/>
    </source>
</evidence>
<dbReference type="InterPro" id="IPR000719">
    <property type="entry name" value="Prot_kinase_dom"/>
</dbReference>
<dbReference type="Pfam" id="PF00041">
    <property type="entry name" value="fn3"/>
    <property type="match status" value="1"/>
</dbReference>
<feature type="binding site" evidence="12">
    <location>
        <position position="435"/>
    </location>
    <ligand>
        <name>ATP</name>
        <dbReference type="ChEBI" id="CHEBI:30616"/>
    </ligand>
</feature>
<evidence type="ECO:0000256" key="5">
    <source>
        <dbReference type="ARBA" id="ARBA00022737"/>
    </source>
</evidence>
<feature type="transmembrane region" description="Helical" evidence="13">
    <location>
        <begin position="324"/>
        <end position="346"/>
    </location>
</feature>
<dbReference type="GO" id="GO:0005524">
    <property type="term" value="F:ATP binding"/>
    <property type="evidence" value="ECO:0007669"/>
    <property type="project" value="UniProtKB-UniRule"/>
</dbReference>
<dbReference type="InterPro" id="IPR013783">
    <property type="entry name" value="Ig-like_fold"/>
</dbReference>
<dbReference type="InterPro" id="IPR008266">
    <property type="entry name" value="Tyr_kinase_AS"/>
</dbReference>
<evidence type="ECO:0000256" key="13">
    <source>
        <dbReference type="SAM" id="Phobius"/>
    </source>
</evidence>
<evidence type="ECO:0000256" key="6">
    <source>
        <dbReference type="ARBA" id="ARBA00022777"/>
    </source>
</evidence>
<dbReference type="InterPro" id="IPR036116">
    <property type="entry name" value="FN3_sf"/>
</dbReference>
<dbReference type="Proteomes" id="UP001152320">
    <property type="component" value="Chromosome 14"/>
</dbReference>
<keyword evidence="10" id="KW-0325">Glycoprotein</keyword>
<dbReference type="GO" id="GO:0043235">
    <property type="term" value="C:receptor complex"/>
    <property type="evidence" value="ECO:0007669"/>
    <property type="project" value="TreeGrafter"/>
</dbReference>
<proteinExistence type="predicted"/>
<evidence type="ECO:0000259" key="15">
    <source>
        <dbReference type="PROSITE" id="PS50853"/>
    </source>
</evidence>
<dbReference type="PROSITE" id="PS00109">
    <property type="entry name" value="PROTEIN_KINASE_TYR"/>
    <property type="match status" value="1"/>
</dbReference>
<keyword evidence="17" id="KW-1185">Reference proteome</keyword>
<feature type="domain" description="Fibronectin type-III" evidence="15">
    <location>
        <begin position="172"/>
        <end position="288"/>
    </location>
</feature>
<sequence length="788" mass="89080">MPYHQEMWRTCFISHCSVVLFLILITLCNIASSNKCGFSLADKVNIDTFKYNLSIIRSNNNDSWSINLYTAWENPGHNQDGYLVRLISTEETGQKFNLQCEFPNYTPTMSESFLFTNLSFGHEYQIRILLFDSVTNKTAPYPAYTTITTPDCFQSTQSVEFCSKQPIPVSSPIREFRADCQTANTYGNETDILLSWLPPVQINGSISEFFIGIRPTYQEPFAKVEHLKISQDEPELNMSQPVSQEVKGLAPNTSYYIQVKPFVIRVNDDEKRQGEAVEEKIHLTVVSAESLFHNNTSGLTPFCIPEKPATVIPTAHLSSPQASLWAVLGASAGMVCMTTVMFLVIVRKKRSVEVKRTEFVRYPDGVTILGGSVIKKNSSVLPMTKFVDPNFASKELDRSHLEIGEELGKGSFGVVYKGLVYGLDGNQRYTSVAVKSLRVGSNEMMKLEFLDEIRLIIEIGNHPNILPLLGCCTVDEPFYLVTELMKYGDLLNFLIKCRDKQWADRDPIYDLTPTMQLQIAAQISRGMEYISSTRYYHGDLAARNVLVGEHLVVKISDFGMADDIYQRGYKRLAPSKKRPVKWVSLETNVEGRCSIESDVWSFGIVLYEIYTLGGTPYRNMDGQDVINKLKEGYRMDKPEECPDDMYTLMLHCWQEKPSSRPTFTSIYNTLDTMLSASSDYLTNLDPPEKYSKALSSSFTDETDVDSLKSSDRYSSLLIAPRNNINMNSFTSDYEDYSSDEEHEYVSQSDDIVDPAKIIPAILVNSPSPGECVQRKTAFVNESYQSHPV</sequence>
<evidence type="ECO:0000256" key="2">
    <source>
        <dbReference type="ARBA" id="ARBA00011902"/>
    </source>
</evidence>
<organism evidence="16 17">
    <name type="scientific">Holothuria leucospilota</name>
    <name type="common">Black long sea cucumber</name>
    <name type="synonym">Mertensiothuria leucospilota</name>
    <dbReference type="NCBI Taxonomy" id="206669"/>
    <lineage>
        <taxon>Eukaryota</taxon>
        <taxon>Metazoa</taxon>
        <taxon>Echinodermata</taxon>
        <taxon>Eleutherozoa</taxon>
        <taxon>Echinozoa</taxon>
        <taxon>Holothuroidea</taxon>
        <taxon>Aspidochirotacea</taxon>
        <taxon>Aspidochirotida</taxon>
        <taxon>Holothuriidae</taxon>
        <taxon>Holothuria</taxon>
    </lineage>
</organism>
<comment type="catalytic activity">
    <reaction evidence="11">
        <text>L-tyrosyl-[protein] + ATP = O-phospho-L-tyrosyl-[protein] + ADP + H(+)</text>
        <dbReference type="Rhea" id="RHEA:10596"/>
        <dbReference type="Rhea" id="RHEA-COMP:10136"/>
        <dbReference type="Rhea" id="RHEA-COMP:20101"/>
        <dbReference type="ChEBI" id="CHEBI:15378"/>
        <dbReference type="ChEBI" id="CHEBI:30616"/>
        <dbReference type="ChEBI" id="CHEBI:46858"/>
        <dbReference type="ChEBI" id="CHEBI:61978"/>
        <dbReference type="ChEBI" id="CHEBI:456216"/>
        <dbReference type="EC" id="2.7.10.1"/>
    </reaction>
</comment>
<dbReference type="OrthoDB" id="535945at2759"/>
<name>A0A9Q1H1Y7_HOLLE</name>
<feature type="transmembrane region" description="Helical" evidence="13">
    <location>
        <begin position="12"/>
        <end position="32"/>
    </location>
</feature>
<keyword evidence="3" id="KW-0808">Transferase</keyword>
<dbReference type="SUPFAM" id="SSF49265">
    <property type="entry name" value="Fibronectin type III"/>
    <property type="match status" value="1"/>
</dbReference>
<evidence type="ECO:0000256" key="7">
    <source>
        <dbReference type="ARBA" id="ARBA00022989"/>
    </source>
</evidence>
<dbReference type="CDD" id="cd00063">
    <property type="entry name" value="FN3"/>
    <property type="match status" value="1"/>
</dbReference>
<gene>
    <name evidence="16" type="ORF">HOLleu_28440</name>
</gene>
<keyword evidence="4 13" id="KW-0812">Transmembrane</keyword>
<keyword evidence="8 13" id="KW-0472">Membrane</keyword>
<keyword evidence="12" id="KW-0547">Nucleotide-binding</keyword>
<dbReference type="PROSITE" id="PS50853">
    <property type="entry name" value="FN3"/>
    <property type="match status" value="1"/>
</dbReference>
<keyword evidence="12" id="KW-0067">ATP-binding</keyword>
<evidence type="ECO:0000256" key="4">
    <source>
        <dbReference type="ARBA" id="ARBA00022692"/>
    </source>
</evidence>
<dbReference type="SUPFAM" id="SSF56112">
    <property type="entry name" value="Protein kinase-like (PK-like)"/>
    <property type="match status" value="1"/>
</dbReference>
<dbReference type="AlphaFoldDB" id="A0A9Q1H1Y7"/>
<evidence type="ECO:0000313" key="16">
    <source>
        <dbReference type="EMBL" id="KAJ8029116.1"/>
    </source>
</evidence>
<evidence type="ECO:0000256" key="11">
    <source>
        <dbReference type="ARBA" id="ARBA00051243"/>
    </source>
</evidence>
<dbReference type="GO" id="GO:0007169">
    <property type="term" value="P:cell surface receptor protein tyrosine kinase signaling pathway"/>
    <property type="evidence" value="ECO:0007669"/>
    <property type="project" value="TreeGrafter"/>
</dbReference>
<accession>A0A9Q1H1Y7</accession>
<dbReference type="InterPro" id="IPR001245">
    <property type="entry name" value="Ser-Thr/Tyr_kinase_cat_dom"/>
</dbReference>
<dbReference type="Gene3D" id="2.60.40.10">
    <property type="entry name" value="Immunoglobulins"/>
    <property type="match status" value="1"/>
</dbReference>
<keyword evidence="6" id="KW-0418">Kinase</keyword>
<dbReference type="Pfam" id="PF07714">
    <property type="entry name" value="PK_Tyr_Ser-Thr"/>
    <property type="match status" value="1"/>
</dbReference>
<dbReference type="PANTHER" id="PTHR24416">
    <property type="entry name" value="TYROSINE-PROTEIN KINASE RECEPTOR"/>
    <property type="match status" value="1"/>
</dbReference>
<comment type="subcellular location">
    <subcellularLocation>
        <location evidence="1">Membrane</location>
        <topology evidence="1">Single-pass membrane protein</topology>
    </subcellularLocation>
</comment>
<dbReference type="EC" id="2.7.10.1" evidence="2"/>
<dbReference type="GO" id="GO:0005886">
    <property type="term" value="C:plasma membrane"/>
    <property type="evidence" value="ECO:0007669"/>
    <property type="project" value="TreeGrafter"/>
</dbReference>
<evidence type="ECO:0000256" key="1">
    <source>
        <dbReference type="ARBA" id="ARBA00004167"/>
    </source>
</evidence>
<evidence type="ECO:0000256" key="3">
    <source>
        <dbReference type="ARBA" id="ARBA00022679"/>
    </source>
</evidence>
<evidence type="ECO:0000313" key="17">
    <source>
        <dbReference type="Proteomes" id="UP001152320"/>
    </source>
</evidence>
<evidence type="ECO:0000256" key="8">
    <source>
        <dbReference type="ARBA" id="ARBA00023136"/>
    </source>
</evidence>
<protein>
    <recommendedName>
        <fullName evidence="2">receptor protein-tyrosine kinase</fullName>
        <ecNumber evidence="2">2.7.10.1</ecNumber>
    </recommendedName>
</protein>